<proteinExistence type="predicted"/>
<gene>
    <name evidence="1" type="ORF">PoMZ_01395</name>
</gene>
<dbReference type="EMBL" id="CP034205">
    <property type="protein sequence ID" value="QBZ56486.1"/>
    <property type="molecule type" value="Genomic_DNA"/>
</dbReference>
<protein>
    <submittedName>
        <fullName evidence="1">Uncharacterized protein</fullName>
    </submittedName>
</protein>
<evidence type="ECO:0000313" key="2">
    <source>
        <dbReference type="Proteomes" id="UP000294847"/>
    </source>
</evidence>
<accession>A0A4P7N6K7</accession>
<sequence length="147" mass="16734">MAMNRSYDDTRPVWSNLIRKKQTFAPGCRNPRSMTVFSFSFSTEAKEKQQCEWLDGCCARVLIPNFQVVTRDPARPVPQPDSVRLSQARQVGSTAGTSVLRSTAAVADQTYRRNRVTFGGAEVPPIDFMGVWAQFWKLSRKPRQTFR</sequence>
<reference evidence="1 2" key="1">
    <citation type="journal article" date="2019" name="Mol. Biol. Evol.">
        <title>Blast fungal genomes show frequent chromosomal changes, gene gains and losses, and effector gene turnover.</title>
        <authorList>
            <person name="Gomez Luciano L.B."/>
            <person name="Jason Tsai I."/>
            <person name="Chuma I."/>
            <person name="Tosa Y."/>
            <person name="Chen Y.H."/>
            <person name="Li J.Y."/>
            <person name="Li M.Y."/>
            <person name="Jade Lu M.Y."/>
            <person name="Nakayashiki H."/>
            <person name="Li W.H."/>
        </authorList>
    </citation>
    <scope>NUCLEOTIDE SEQUENCE [LARGE SCALE GENOMIC DNA]</scope>
    <source>
        <strain evidence="1">MZ5-1-6</strain>
    </source>
</reference>
<evidence type="ECO:0000313" key="1">
    <source>
        <dbReference type="EMBL" id="QBZ56486.1"/>
    </source>
</evidence>
<dbReference type="AlphaFoldDB" id="A0A4P7N6K7"/>
<name>A0A4P7N6K7_PYROR</name>
<organism evidence="1 2">
    <name type="scientific">Pyricularia oryzae</name>
    <name type="common">Rice blast fungus</name>
    <name type="synonym">Magnaporthe oryzae</name>
    <dbReference type="NCBI Taxonomy" id="318829"/>
    <lineage>
        <taxon>Eukaryota</taxon>
        <taxon>Fungi</taxon>
        <taxon>Dikarya</taxon>
        <taxon>Ascomycota</taxon>
        <taxon>Pezizomycotina</taxon>
        <taxon>Sordariomycetes</taxon>
        <taxon>Sordariomycetidae</taxon>
        <taxon>Magnaporthales</taxon>
        <taxon>Pyriculariaceae</taxon>
        <taxon>Pyricularia</taxon>
    </lineage>
</organism>
<dbReference type="Proteomes" id="UP000294847">
    <property type="component" value="Chromosome 2"/>
</dbReference>